<organism evidence="2 3">
    <name type="scientific">Archangium lansingense</name>
    <dbReference type="NCBI Taxonomy" id="2995310"/>
    <lineage>
        <taxon>Bacteria</taxon>
        <taxon>Pseudomonadati</taxon>
        <taxon>Myxococcota</taxon>
        <taxon>Myxococcia</taxon>
        <taxon>Myxococcales</taxon>
        <taxon>Cystobacterineae</taxon>
        <taxon>Archangiaceae</taxon>
        <taxon>Archangium</taxon>
    </lineage>
</organism>
<name>A0ABT4A5G9_9BACT</name>
<dbReference type="Gene3D" id="1.25.40.10">
    <property type="entry name" value="Tetratricopeptide repeat domain"/>
    <property type="match status" value="1"/>
</dbReference>
<dbReference type="PROSITE" id="PS50293">
    <property type="entry name" value="TPR_REGION"/>
    <property type="match status" value="1"/>
</dbReference>
<feature type="repeat" description="TPR" evidence="1">
    <location>
        <begin position="81"/>
        <end position="114"/>
    </location>
</feature>
<dbReference type="InterPro" id="IPR011990">
    <property type="entry name" value="TPR-like_helical_dom_sf"/>
</dbReference>
<proteinExistence type="predicted"/>
<reference evidence="2 3" key="1">
    <citation type="submission" date="2022-11" db="EMBL/GenBank/DDBJ databases">
        <title>Minimal conservation of predation-associated metabolite biosynthetic gene clusters underscores biosynthetic potential of Myxococcota including descriptions for ten novel species: Archangium lansinium sp. nov., Myxococcus landrumus sp. nov., Nannocystis bai.</title>
        <authorList>
            <person name="Ahearne A."/>
            <person name="Stevens C."/>
            <person name="Phillips K."/>
        </authorList>
    </citation>
    <scope>NUCLEOTIDE SEQUENCE [LARGE SCALE GENOMIC DNA]</scope>
    <source>
        <strain evidence="2 3">MIWBW</strain>
    </source>
</reference>
<keyword evidence="1" id="KW-0802">TPR repeat</keyword>
<keyword evidence="3" id="KW-1185">Reference proteome</keyword>
<evidence type="ECO:0000313" key="3">
    <source>
        <dbReference type="Proteomes" id="UP001207654"/>
    </source>
</evidence>
<accession>A0ABT4A5G9</accession>
<dbReference type="InterPro" id="IPR019734">
    <property type="entry name" value="TPR_rpt"/>
</dbReference>
<dbReference type="SMART" id="SM00028">
    <property type="entry name" value="TPR"/>
    <property type="match status" value="3"/>
</dbReference>
<protein>
    <submittedName>
        <fullName evidence="2">Type III secretion protein</fullName>
    </submittedName>
</protein>
<dbReference type="SUPFAM" id="SSF48452">
    <property type="entry name" value="TPR-like"/>
    <property type="match status" value="1"/>
</dbReference>
<dbReference type="PANTHER" id="PTHR45153">
    <property type="entry name" value="TETRATRICOPEPTIDE REPEAT PROTEIN 16"/>
    <property type="match status" value="1"/>
</dbReference>
<dbReference type="PANTHER" id="PTHR45153:SF1">
    <property type="entry name" value="TETRATRICOPEPTIDE REPEAT PROTEIN 16"/>
    <property type="match status" value="1"/>
</dbReference>
<dbReference type="Pfam" id="PF13174">
    <property type="entry name" value="TPR_6"/>
    <property type="match status" value="1"/>
</dbReference>
<evidence type="ECO:0000313" key="2">
    <source>
        <dbReference type="EMBL" id="MCY1076254.1"/>
    </source>
</evidence>
<comment type="caution">
    <text evidence="2">The sequence shown here is derived from an EMBL/GenBank/DDBJ whole genome shotgun (WGS) entry which is preliminary data.</text>
</comment>
<gene>
    <name evidence="2" type="ORF">OV287_17390</name>
</gene>
<dbReference type="PROSITE" id="PS50005">
    <property type="entry name" value="TPR"/>
    <property type="match status" value="1"/>
</dbReference>
<dbReference type="EMBL" id="JAPNKA010000001">
    <property type="protein sequence ID" value="MCY1076254.1"/>
    <property type="molecule type" value="Genomic_DNA"/>
</dbReference>
<sequence length="148" mass="16265">MANSDPDVSPPDLLQQAMQGFQMYEQGRYDEARVIFQELSALDPAEGYYRTALGATLLAVDELDESLVHFNEAIRLNDADTAALINRGEVHLRLGNIMDAVHDFARVVELDPENRDPLTERARVLAAAALQSAEDAQRDAAVAGGRKE</sequence>
<evidence type="ECO:0000256" key="1">
    <source>
        <dbReference type="PROSITE-ProRule" id="PRU00339"/>
    </source>
</evidence>
<dbReference type="Pfam" id="PF13181">
    <property type="entry name" value="TPR_8"/>
    <property type="match status" value="1"/>
</dbReference>
<dbReference type="RefSeq" id="WP_267535152.1">
    <property type="nucleotide sequence ID" value="NZ_JAPNKA010000001.1"/>
</dbReference>
<dbReference type="Proteomes" id="UP001207654">
    <property type="component" value="Unassembled WGS sequence"/>
</dbReference>